<sequence length="132" mass="14877">MPRRLVAGQSQRHADERTRLACHVPQISGVGFAVIAFVHVVQQMIVETDPIGHVAAHVNGAAALCNTVPSQLNQLGYAWQLYKQSVYCVQISTARKTVRDKDDIKADEYYFQEYIKDIVFCQMHVTNLGEMQ</sequence>
<name>A0A915HRE7_ROMCU</name>
<dbReference type="Proteomes" id="UP000887565">
    <property type="component" value="Unplaced"/>
</dbReference>
<keyword evidence="1" id="KW-0812">Transmembrane</keyword>
<keyword evidence="2" id="KW-1185">Reference proteome</keyword>
<evidence type="ECO:0000313" key="2">
    <source>
        <dbReference type="Proteomes" id="UP000887565"/>
    </source>
</evidence>
<accession>A0A915HRE7</accession>
<dbReference type="WBParaSite" id="nRc.2.0.1.t04015-RA">
    <property type="protein sequence ID" value="nRc.2.0.1.t04015-RA"/>
    <property type="gene ID" value="nRc.2.0.1.g04015"/>
</dbReference>
<evidence type="ECO:0000256" key="1">
    <source>
        <dbReference type="SAM" id="Phobius"/>
    </source>
</evidence>
<dbReference type="AlphaFoldDB" id="A0A915HRE7"/>
<evidence type="ECO:0000313" key="3">
    <source>
        <dbReference type="WBParaSite" id="nRc.2.0.1.t04015-RA"/>
    </source>
</evidence>
<keyword evidence="1" id="KW-1133">Transmembrane helix</keyword>
<proteinExistence type="predicted"/>
<organism evidence="2 3">
    <name type="scientific">Romanomermis culicivorax</name>
    <name type="common">Nematode worm</name>
    <dbReference type="NCBI Taxonomy" id="13658"/>
    <lineage>
        <taxon>Eukaryota</taxon>
        <taxon>Metazoa</taxon>
        <taxon>Ecdysozoa</taxon>
        <taxon>Nematoda</taxon>
        <taxon>Enoplea</taxon>
        <taxon>Dorylaimia</taxon>
        <taxon>Mermithida</taxon>
        <taxon>Mermithoidea</taxon>
        <taxon>Mermithidae</taxon>
        <taxon>Romanomermis</taxon>
    </lineage>
</organism>
<feature type="transmembrane region" description="Helical" evidence="1">
    <location>
        <begin position="20"/>
        <end position="41"/>
    </location>
</feature>
<reference evidence="3" key="1">
    <citation type="submission" date="2022-11" db="UniProtKB">
        <authorList>
            <consortium name="WormBaseParasite"/>
        </authorList>
    </citation>
    <scope>IDENTIFICATION</scope>
</reference>
<protein>
    <submittedName>
        <fullName evidence="3">Uncharacterized protein</fullName>
    </submittedName>
</protein>
<keyword evidence="1" id="KW-0472">Membrane</keyword>